<dbReference type="SMART" id="SM00831">
    <property type="entry name" value="Cation_ATPase_N"/>
    <property type="match status" value="1"/>
</dbReference>
<proteinExistence type="inferred from homology"/>
<feature type="transmembrane region" description="Helical" evidence="10">
    <location>
        <begin position="39"/>
        <end position="57"/>
    </location>
</feature>
<keyword evidence="6" id="KW-0067">ATP-binding</keyword>
<dbReference type="Pfam" id="PF00122">
    <property type="entry name" value="E1-E2_ATPase"/>
    <property type="match status" value="1"/>
</dbReference>
<evidence type="ECO:0000256" key="3">
    <source>
        <dbReference type="ARBA" id="ARBA00022553"/>
    </source>
</evidence>
<dbReference type="NCBIfam" id="TIGR01494">
    <property type="entry name" value="ATPase_P-type"/>
    <property type="match status" value="1"/>
</dbReference>
<gene>
    <name evidence="12" type="ORF">ENO34_03930</name>
</gene>
<keyword evidence="8 10" id="KW-1133">Transmembrane helix</keyword>
<dbReference type="Proteomes" id="UP000885621">
    <property type="component" value="Unassembled WGS sequence"/>
</dbReference>
<dbReference type="FunFam" id="2.70.150.10:FF:000042">
    <property type="entry name" value="Plasma membrane ATPase"/>
    <property type="match status" value="1"/>
</dbReference>
<dbReference type="Gene3D" id="1.20.1110.10">
    <property type="entry name" value="Calcium-transporting ATPase, transmembrane domain"/>
    <property type="match status" value="1"/>
</dbReference>
<keyword evidence="7" id="KW-1278">Translocase</keyword>
<evidence type="ECO:0000256" key="7">
    <source>
        <dbReference type="ARBA" id="ARBA00022967"/>
    </source>
</evidence>
<dbReference type="SUPFAM" id="SSF81665">
    <property type="entry name" value="Calcium ATPase, transmembrane domain M"/>
    <property type="match status" value="1"/>
</dbReference>
<evidence type="ECO:0000259" key="11">
    <source>
        <dbReference type="SMART" id="SM00831"/>
    </source>
</evidence>
<dbReference type="AlphaFoldDB" id="A0A832DR86"/>
<evidence type="ECO:0000313" key="12">
    <source>
        <dbReference type="EMBL" id="HEV09530.1"/>
    </source>
</evidence>
<keyword evidence="4 10" id="KW-0812">Transmembrane</keyword>
<keyword evidence="3" id="KW-0597">Phosphoprotein</keyword>
<dbReference type="PROSITE" id="PS00154">
    <property type="entry name" value="ATPASE_E1_E2"/>
    <property type="match status" value="1"/>
</dbReference>
<dbReference type="GO" id="GO:0005524">
    <property type="term" value="F:ATP binding"/>
    <property type="evidence" value="ECO:0007669"/>
    <property type="project" value="UniProtKB-KW"/>
</dbReference>
<keyword evidence="5" id="KW-0547">Nucleotide-binding</keyword>
<dbReference type="SUPFAM" id="SSF81660">
    <property type="entry name" value="Metal cation-transporting ATPase, ATP-binding domain N"/>
    <property type="match status" value="1"/>
</dbReference>
<feature type="transmembrane region" description="Helical" evidence="10">
    <location>
        <begin position="64"/>
        <end position="82"/>
    </location>
</feature>
<dbReference type="InterPro" id="IPR059000">
    <property type="entry name" value="ATPase_P-type_domA"/>
</dbReference>
<sequence>MENYMGLTEEQAKENIKKYGFNEIKEKSVPIFVLFLQKFWGPIPWLLEFTGILTFLLKKYPDTVAIFVLLIFNGLVSFWHELSAQNALELLKKHLSIKAKVLRDGVWKEIDAKYITIDDIVLLQSGFAVPADVEILEGAISVDQSSITGESLPKSLKPKDIAYMGSFVVKGKAIGRVINIGEHTFFGKSAKLVQEAKTKTQLEVVVFELVKYLFLFGVFLIIILLGLSILRGFYLGDILPILVVMLLPIIPVALPAVFTLSTALGAKELAKNGVLITKLSAIESAASMDILCTDKTGTITKNKITVDKILPLGNFQEKDVICYAALASDPKQKDPIEEAIFNYLKDDCYKIEKEDFEAFDPSKKYSTAKIKKDNEEIYIFKGSPKVAPI</sequence>
<dbReference type="InterPro" id="IPR018303">
    <property type="entry name" value="ATPase_P-typ_P_site"/>
</dbReference>
<evidence type="ECO:0000256" key="6">
    <source>
        <dbReference type="ARBA" id="ARBA00022840"/>
    </source>
</evidence>
<dbReference type="EMBL" id="DSFC01000228">
    <property type="protein sequence ID" value="HEV09530.1"/>
    <property type="molecule type" value="Genomic_DNA"/>
</dbReference>
<feature type="domain" description="Cation-transporting P-type ATPase N-terminal" evidence="11">
    <location>
        <begin position="5"/>
        <end position="59"/>
    </location>
</feature>
<dbReference type="InterPro" id="IPR023299">
    <property type="entry name" value="ATPase_P-typ_cyto_dom_N"/>
</dbReference>
<dbReference type="Pfam" id="PF00690">
    <property type="entry name" value="Cation_ATPase_N"/>
    <property type="match status" value="1"/>
</dbReference>
<keyword evidence="9 10" id="KW-0472">Membrane</keyword>
<evidence type="ECO:0000256" key="5">
    <source>
        <dbReference type="ARBA" id="ARBA00022741"/>
    </source>
</evidence>
<dbReference type="InterPro" id="IPR001757">
    <property type="entry name" value="P_typ_ATPase"/>
</dbReference>
<comment type="subcellular location">
    <subcellularLocation>
        <location evidence="1">Membrane</location>
        <topology evidence="1">Multi-pass membrane protein</topology>
    </subcellularLocation>
</comment>
<protein>
    <submittedName>
        <fullName evidence="12">Plasma-membrane proton-efflux P-type ATPase</fullName>
    </submittedName>
</protein>
<feature type="transmembrane region" description="Helical" evidence="10">
    <location>
        <begin position="241"/>
        <end position="264"/>
    </location>
</feature>
<dbReference type="PANTHER" id="PTHR42861">
    <property type="entry name" value="CALCIUM-TRANSPORTING ATPASE"/>
    <property type="match status" value="1"/>
</dbReference>
<dbReference type="GO" id="GO:0016020">
    <property type="term" value="C:membrane"/>
    <property type="evidence" value="ECO:0007669"/>
    <property type="project" value="UniProtKB-SubCell"/>
</dbReference>
<dbReference type="GO" id="GO:0016887">
    <property type="term" value="F:ATP hydrolysis activity"/>
    <property type="evidence" value="ECO:0007669"/>
    <property type="project" value="InterPro"/>
</dbReference>
<evidence type="ECO:0000256" key="10">
    <source>
        <dbReference type="SAM" id="Phobius"/>
    </source>
</evidence>
<organism evidence="12">
    <name type="scientific">Sulfurihydrogenibium azorense</name>
    <dbReference type="NCBI Taxonomy" id="309806"/>
    <lineage>
        <taxon>Bacteria</taxon>
        <taxon>Pseudomonadati</taxon>
        <taxon>Aquificota</taxon>
        <taxon>Aquificia</taxon>
        <taxon>Aquificales</taxon>
        <taxon>Hydrogenothermaceae</taxon>
        <taxon>Sulfurihydrogenibium</taxon>
    </lineage>
</organism>
<dbReference type="Gene3D" id="2.70.150.10">
    <property type="entry name" value="Calcium-transporting ATPase, cytoplasmic transduction domain A"/>
    <property type="match status" value="1"/>
</dbReference>
<dbReference type="SUPFAM" id="SSF81653">
    <property type="entry name" value="Calcium ATPase, transduction domain A"/>
    <property type="match status" value="1"/>
</dbReference>
<comment type="caution">
    <text evidence="12">The sequence shown here is derived from an EMBL/GenBank/DDBJ whole genome shotgun (WGS) entry which is preliminary data.</text>
</comment>
<evidence type="ECO:0000256" key="4">
    <source>
        <dbReference type="ARBA" id="ARBA00022692"/>
    </source>
</evidence>
<evidence type="ECO:0000256" key="8">
    <source>
        <dbReference type="ARBA" id="ARBA00022989"/>
    </source>
</evidence>
<evidence type="ECO:0000256" key="1">
    <source>
        <dbReference type="ARBA" id="ARBA00004141"/>
    </source>
</evidence>
<dbReference type="PRINTS" id="PR00119">
    <property type="entry name" value="CATATPASE"/>
</dbReference>
<evidence type="ECO:0000256" key="2">
    <source>
        <dbReference type="ARBA" id="ARBA00008804"/>
    </source>
</evidence>
<dbReference type="Gene3D" id="3.40.1110.10">
    <property type="entry name" value="Calcium-transporting ATPase, cytoplasmic domain N"/>
    <property type="match status" value="1"/>
</dbReference>
<reference evidence="12" key="1">
    <citation type="journal article" date="2020" name="mSystems">
        <title>Genome- and Community-Level Interaction Insights into Carbon Utilization and Element Cycling Functions of Hydrothermarchaeota in Hydrothermal Sediment.</title>
        <authorList>
            <person name="Zhou Z."/>
            <person name="Liu Y."/>
            <person name="Xu W."/>
            <person name="Pan J."/>
            <person name="Luo Z.H."/>
            <person name="Li M."/>
        </authorList>
    </citation>
    <scope>NUCLEOTIDE SEQUENCE [LARGE SCALE GENOMIC DNA]</scope>
    <source>
        <strain evidence="12">SpSt-1257</strain>
    </source>
</reference>
<evidence type="ECO:0000256" key="9">
    <source>
        <dbReference type="ARBA" id="ARBA00023136"/>
    </source>
</evidence>
<dbReference type="InterPro" id="IPR023298">
    <property type="entry name" value="ATPase_P-typ_TM_dom_sf"/>
</dbReference>
<accession>A0A832DR86</accession>
<feature type="non-terminal residue" evidence="12">
    <location>
        <position position="389"/>
    </location>
</feature>
<name>A0A832DR86_9AQUI</name>
<dbReference type="InterPro" id="IPR004014">
    <property type="entry name" value="ATPase_P-typ_cation-transptr_N"/>
</dbReference>
<feature type="transmembrane region" description="Helical" evidence="10">
    <location>
        <begin position="212"/>
        <end position="234"/>
    </location>
</feature>
<dbReference type="InterPro" id="IPR008250">
    <property type="entry name" value="ATPase_P-typ_transduc_dom_A_sf"/>
</dbReference>
<comment type="similarity">
    <text evidence="2">Belongs to the cation transport ATPase (P-type) (TC 3.A.3) family. Type IIIA subfamily.</text>
</comment>